<keyword evidence="3" id="KW-1185">Reference proteome</keyword>
<keyword evidence="1" id="KW-0812">Transmembrane</keyword>
<evidence type="ECO:0000313" key="3">
    <source>
        <dbReference type="Proteomes" id="UP000499080"/>
    </source>
</evidence>
<feature type="non-terminal residue" evidence="2">
    <location>
        <position position="71"/>
    </location>
</feature>
<dbReference type="EMBL" id="BGPR01058175">
    <property type="protein sequence ID" value="GBO34368.1"/>
    <property type="molecule type" value="Genomic_DNA"/>
</dbReference>
<evidence type="ECO:0000256" key="1">
    <source>
        <dbReference type="SAM" id="Phobius"/>
    </source>
</evidence>
<keyword evidence="1" id="KW-0472">Membrane</keyword>
<sequence>MTESTYLWQTHFTAMAALLNIVGLGMISAFTASATVNMKIPGSRFSSISSNQITWVASLPSIAAIFGNLLS</sequence>
<gene>
    <name evidence="2" type="ORF">AVEN_185912_1</name>
</gene>
<reference evidence="2 3" key="1">
    <citation type="journal article" date="2019" name="Sci. Rep.">
        <title>Orb-weaving spider Araneus ventricosus genome elucidates the spidroin gene catalogue.</title>
        <authorList>
            <person name="Kono N."/>
            <person name="Nakamura H."/>
            <person name="Ohtoshi R."/>
            <person name="Moran D.A.P."/>
            <person name="Shinohara A."/>
            <person name="Yoshida Y."/>
            <person name="Fujiwara M."/>
            <person name="Mori M."/>
            <person name="Tomita M."/>
            <person name="Arakawa K."/>
        </authorList>
    </citation>
    <scope>NUCLEOTIDE SEQUENCE [LARGE SCALE GENOMIC DNA]</scope>
</reference>
<name>A0A4Y2WCT3_ARAVE</name>
<organism evidence="2 3">
    <name type="scientific">Araneus ventricosus</name>
    <name type="common">Orbweaver spider</name>
    <name type="synonym">Epeira ventricosa</name>
    <dbReference type="NCBI Taxonomy" id="182803"/>
    <lineage>
        <taxon>Eukaryota</taxon>
        <taxon>Metazoa</taxon>
        <taxon>Ecdysozoa</taxon>
        <taxon>Arthropoda</taxon>
        <taxon>Chelicerata</taxon>
        <taxon>Arachnida</taxon>
        <taxon>Araneae</taxon>
        <taxon>Araneomorphae</taxon>
        <taxon>Entelegynae</taxon>
        <taxon>Araneoidea</taxon>
        <taxon>Araneidae</taxon>
        <taxon>Araneus</taxon>
    </lineage>
</organism>
<feature type="transmembrane region" description="Helical" evidence="1">
    <location>
        <begin position="12"/>
        <end position="32"/>
    </location>
</feature>
<dbReference type="Proteomes" id="UP000499080">
    <property type="component" value="Unassembled WGS sequence"/>
</dbReference>
<keyword evidence="1" id="KW-1133">Transmembrane helix</keyword>
<protein>
    <recommendedName>
        <fullName evidence="4">Major facilitator superfamily (MFS) profile domain-containing protein</fullName>
    </recommendedName>
</protein>
<accession>A0A4Y2WCT3</accession>
<comment type="caution">
    <text evidence="2">The sequence shown here is derived from an EMBL/GenBank/DDBJ whole genome shotgun (WGS) entry which is preliminary data.</text>
</comment>
<evidence type="ECO:0000313" key="2">
    <source>
        <dbReference type="EMBL" id="GBO34368.1"/>
    </source>
</evidence>
<dbReference type="AlphaFoldDB" id="A0A4Y2WCT3"/>
<dbReference type="OrthoDB" id="6612291at2759"/>
<proteinExistence type="predicted"/>
<evidence type="ECO:0008006" key="4">
    <source>
        <dbReference type="Google" id="ProtNLM"/>
    </source>
</evidence>
<feature type="transmembrane region" description="Helical" evidence="1">
    <location>
        <begin position="53"/>
        <end position="70"/>
    </location>
</feature>